<dbReference type="EMBL" id="PSQE01000001">
    <property type="protein sequence ID" value="RHN79384.1"/>
    <property type="molecule type" value="Genomic_DNA"/>
</dbReference>
<dbReference type="EnsemblPlants" id="KEH41849">
    <property type="protein sequence ID" value="KEH41849"/>
    <property type="gene ID" value="MTR_1g055290"/>
</dbReference>
<feature type="chain" id="PRO_5014500729" evidence="1">
    <location>
        <begin position="22"/>
        <end position="177"/>
    </location>
</feature>
<evidence type="ECO:0000313" key="3">
    <source>
        <dbReference type="EMBL" id="KEH41849.1"/>
    </source>
</evidence>
<proteinExistence type="predicted"/>
<dbReference type="GO" id="GO:0004857">
    <property type="term" value="F:enzyme inhibitor activity"/>
    <property type="evidence" value="ECO:0007669"/>
    <property type="project" value="InterPro"/>
</dbReference>
<dbReference type="SUPFAM" id="SSF101148">
    <property type="entry name" value="Plant invertase/pectin methylesterase inhibitor"/>
    <property type="match status" value="1"/>
</dbReference>
<name>A0A072VIM8_MEDTR</name>
<evidence type="ECO:0000313" key="5">
    <source>
        <dbReference type="EnsemblPlants" id="KEH41849"/>
    </source>
</evidence>
<dbReference type="PANTHER" id="PTHR31890:SF9">
    <property type="entry name" value="PLANT INVERTASE_PECTIN METHYLESTERASE INHIBITOR SUPERFAMILY PROTEIN"/>
    <property type="match status" value="1"/>
</dbReference>
<evidence type="ECO:0000313" key="4">
    <source>
        <dbReference type="EMBL" id="RHN79384.1"/>
    </source>
</evidence>
<protein>
    <submittedName>
        <fullName evidence="3">Plant invertase/pectin methylesterase inhibitor protein</fullName>
    </submittedName>
    <submittedName>
        <fullName evidence="4">Putative pectinesterase inhibitor domain-containing protein</fullName>
    </submittedName>
</protein>
<dbReference type="InterPro" id="IPR035513">
    <property type="entry name" value="Invertase/methylesterase_inhib"/>
</dbReference>
<dbReference type="Proteomes" id="UP000265566">
    <property type="component" value="Chromosome 1"/>
</dbReference>
<dbReference type="Proteomes" id="UP000002051">
    <property type="component" value="Unassembled WGS sequence"/>
</dbReference>
<dbReference type="AlphaFoldDB" id="A0A072VIM8"/>
<dbReference type="NCBIfam" id="TIGR01614">
    <property type="entry name" value="PME_inhib"/>
    <property type="match status" value="1"/>
</dbReference>
<evidence type="ECO:0000313" key="6">
    <source>
        <dbReference type="Proteomes" id="UP000002051"/>
    </source>
</evidence>
<evidence type="ECO:0000259" key="2">
    <source>
        <dbReference type="Pfam" id="PF04043"/>
    </source>
</evidence>
<dbReference type="Gramene" id="rna3170">
    <property type="protein sequence ID" value="RHN79384.1"/>
    <property type="gene ID" value="gene3170"/>
</dbReference>
<reference evidence="4" key="4">
    <citation type="journal article" date="2018" name="Nat. Plants">
        <title>Whole-genome landscape of Medicago truncatula symbiotic genes.</title>
        <authorList>
            <person name="Pecrix Y."/>
            <person name="Gamas P."/>
            <person name="Carrere S."/>
        </authorList>
    </citation>
    <scope>NUCLEOTIDE SEQUENCE</scope>
    <source>
        <tissue evidence="4">Leaves</tissue>
    </source>
</reference>
<dbReference type="PANTHER" id="PTHR31890">
    <property type="entry name" value="PLANT INVERTASE/PECTIN METHYLESTERASE INHIBITOR SUPERFAMILY PROTEIN"/>
    <property type="match status" value="1"/>
</dbReference>
<dbReference type="InterPro" id="IPR006501">
    <property type="entry name" value="Pectinesterase_inhib_dom"/>
</dbReference>
<sequence length="177" mass="19973">MTPSTYLSLLLTISMIFISHAISPTSSPNLYKSVCKETNKQDPHYEQPCLKLLEPYPQITSAKDYLTFSRLFLRIVAIENATKAQHQVKEMKKKYPSSQTIKGCALNYDKVVDELQIALDEYSETISLDVAYASDALEECEHSLVNEKIVNTSSLSTLNSEMRFIIAIISFASDHLQ</sequence>
<keyword evidence="6" id="KW-1185">Reference proteome</keyword>
<reference evidence="3 6" key="1">
    <citation type="journal article" date="2011" name="Nature">
        <title>The Medicago genome provides insight into the evolution of rhizobial symbioses.</title>
        <authorList>
            <person name="Young N.D."/>
            <person name="Debelle F."/>
            <person name="Oldroyd G.E."/>
            <person name="Geurts R."/>
            <person name="Cannon S.B."/>
            <person name="Udvardi M.K."/>
            <person name="Benedito V.A."/>
            <person name="Mayer K.F."/>
            <person name="Gouzy J."/>
            <person name="Schoof H."/>
            <person name="Van de Peer Y."/>
            <person name="Proost S."/>
            <person name="Cook D.R."/>
            <person name="Meyers B.C."/>
            <person name="Spannagl M."/>
            <person name="Cheung F."/>
            <person name="De Mita S."/>
            <person name="Krishnakumar V."/>
            <person name="Gundlach H."/>
            <person name="Zhou S."/>
            <person name="Mudge J."/>
            <person name="Bharti A.K."/>
            <person name="Murray J.D."/>
            <person name="Naoumkina M.A."/>
            <person name="Rosen B."/>
            <person name="Silverstein K.A."/>
            <person name="Tang H."/>
            <person name="Rombauts S."/>
            <person name="Zhao P.X."/>
            <person name="Zhou P."/>
            <person name="Barbe V."/>
            <person name="Bardou P."/>
            <person name="Bechner M."/>
            <person name="Bellec A."/>
            <person name="Berger A."/>
            <person name="Berges H."/>
            <person name="Bidwell S."/>
            <person name="Bisseling T."/>
            <person name="Choisne N."/>
            <person name="Couloux A."/>
            <person name="Denny R."/>
            <person name="Deshpande S."/>
            <person name="Dai X."/>
            <person name="Doyle J.J."/>
            <person name="Dudez A.M."/>
            <person name="Farmer A.D."/>
            <person name="Fouteau S."/>
            <person name="Franken C."/>
            <person name="Gibelin C."/>
            <person name="Gish J."/>
            <person name="Goldstein S."/>
            <person name="Gonzalez A.J."/>
            <person name="Green P.J."/>
            <person name="Hallab A."/>
            <person name="Hartog M."/>
            <person name="Hua A."/>
            <person name="Humphray S.J."/>
            <person name="Jeong D.H."/>
            <person name="Jing Y."/>
            <person name="Jocker A."/>
            <person name="Kenton S.M."/>
            <person name="Kim D.J."/>
            <person name="Klee K."/>
            <person name="Lai H."/>
            <person name="Lang C."/>
            <person name="Lin S."/>
            <person name="Macmil S.L."/>
            <person name="Magdelenat G."/>
            <person name="Matthews L."/>
            <person name="McCorrison J."/>
            <person name="Monaghan E.L."/>
            <person name="Mun J.H."/>
            <person name="Najar F.Z."/>
            <person name="Nicholson C."/>
            <person name="Noirot C."/>
            <person name="O'Bleness M."/>
            <person name="Paule C.R."/>
            <person name="Poulain J."/>
            <person name="Prion F."/>
            <person name="Qin B."/>
            <person name="Qu C."/>
            <person name="Retzel E.F."/>
            <person name="Riddle C."/>
            <person name="Sallet E."/>
            <person name="Samain S."/>
            <person name="Samson N."/>
            <person name="Sanders I."/>
            <person name="Saurat O."/>
            <person name="Scarpelli C."/>
            <person name="Schiex T."/>
            <person name="Segurens B."/>
            <person name="Severin A.J."/>
            <person name="Sherrier D.J."/>
            <person name="Shi R."/>
            <person name="Sims S."/>
            <person name="Singer S.R."/>
            <person name="Sinharoy S."/>
            <person name="Sterck L."/>
            <person name="Viollet A."/>
            <person name="Wang B.B."/>
            <person name="Wang K."/>
            <person name="Wang M."/>
            <person name="Wang X."/>
            <person name="Warfsmann J."/>
            <person name="Weissenbach J."/>
            <person name="White D.D."/>
            <person name="White J.D."/>
            <person name="Wiley G.B."/>
            <person name="Wincker P."/>
            <person name="Xing Y."/>
            <person name="Yang L."/>
            <person name="Yao Z."/>
            <person name="Ying F."/>
            <person name="Zhai J."/>
            <person name="Zhou L."/>
            <person name="Zuber A."/>
            <person name="Denarie J."/>
            <person name="Dixon R.A."/>
            <person name="May G.D."/>
            <person name="Schwartz D.C."/>
            <person name="Rogers J."/>
            <person name="Quetier F."/>
            <person name="Town C.D."/>
            <person name="Roe B.A."/>
        </authorList>
    </citation>
    <scope>NUCLEOTIDE SEQUENCE [LARGE SCALE GENOMIC DNA]</scope>
    <source>
        <strain evidence="3">A17</strain>
        <strain evidence="5 6">cv. Jemalong A17</strain>
    </source>
</reference>
<dbReference type="Gene3D" id="1.20.140.40">
    <property type="entry name" value="Invertase/pectin methylesterase inhibitor family protein"/>
    <property type="match status" value="1"/>
</dbReference>
<accession>A0A072VIM8</accession>
<feature type="domain" description="Pectinesterase inhibitor" evidence="2">
    <location>
        <begin position="31"/>
        <end position="148"/>
    </location>
</feature>
<dbReference type="HOGENOM" id="CLU_107780_0_0_1"/>
<keyword evidence="1" id="KW-0732">Signal</keyword>
<dbReference type="Pfam" id="PF04043">
    <property type="entry name" value="PMEI"/>
    <property type="match status" value="1"/>
</dbReference>
<reference evidence="3 6" key="2">
    <citation type="journal article" date="2014" name="BMC Genomics">
        <title>An improved genome release (version Mt4.0) for the model legume Medicago truncatula.</title>
        <authorList>
            <person name="Tang H."/>
            <person name="Krishnakumar V."/>
            <person name="Bidwell S."/>
            <person name="Rosen B."/>
            <person name="Chan A."/>
            <person name="Zhou S."/>
            <person name="Gentzbittel L."/>
            <person name="Childs K.L."/>
            <person name="Yandell M."/>
            <person name="Gundlach H."/>
            <person name="Mayer K.F."/>
            <person name="Schwartz D.C."/>
            <person name="Town C.D."/>
        </authorList>
    </citation>
    <scope>GENOME REANNOTATION</scope>
    <source>
        <strain evidence="3">A17</strain>
        <strain evidence="5 6">cv. Jemalong A17</strain>
    </source>
</reference>
<dbReference type="EMBL" id="CM001217">
    <property type="protein sequence ID" value="KEH41849.1"/>
    <property type="molecule type" value="Genomic_DNA"/>
</dbReference>
<evidence type="ECO:0000256" key="1">
    <source>
        <dbReference type="SAM" id="SignalP"/>
    </source>
</evidence>
<gene>
    <name evidence="3" type="ordered locus">MTR_1g055290</name>
    <name evidence="4" type="ORF">MtrunA17_Chr1g0176781</name>
</gene>
<reference evidence="5" key="3">
    <citation type="submission" date="2015-04" db="UniProtKB">
        <authorList>
            <consortium name="EnsemblPlants"/>
        </authorList>
    </citation>
    <scope>IDENTIFICATION</scope>
    <source>
        <strain evidence="5">cv. Jemalong A17</strain>
    </source>
</reference>
<feature type="signal peptide" evidence="1">
    <location>
        <begin position="1"/>
        <end position="21"/>
    </location>
</feature>
<organism evidence="3 6">
    <name type="scientific">Medicago truncatula</name>
    <name type="common">Barrel medic</name>
    <name type="synonym">Medicago tribuloides</name>
    <dbReference type="NCBI Taxonomy" id="3880"/>
    <lineage>
        <taxon>Eukaryota</taxon>
        <taxon>Viridiplantae</taxon>
        <taxon>Streptophyta</taxon>
        <taxon>Embryophyta</taxon>
        <taxon>Tracheophyta</taxon>
        <taxon>Spermatophyta</taxon>
        <taxon>Magnoliopsida</taxon>
        <taxon>eudicotyledons</taxon>
        <taxon>Gunneridae</taxon>
        <taxon>Pentapetalae</taxon>
        <taxon>rosids</taxon>
        <taxon>fabids</taxon>
        <taxon>Fabales</taxon>
        <taxon>Fabaceae</taxon>
        <taxon>Papilionoideae</taxon>
        <taxon>50 kb inversion clade</taxon>
        <taxon>NPAAA clade</taxon>
        <taxon>Hologalegina</taxon>
        <taxon>IRL clade</taxon>
        <taxon>Trifolieae</taxon>
        <taxon>Medicago</taxon>
    </lineage>
</organism>